<sequence length="95" mass="10924">MPETDLDIDEAIIFTNWKTLVSCQQKNEKLLHDIVTKETEEAKKSLRWILEAQKGTAINQYLFVFTVTTIIHLPLSFVASTFGMHLFDSSEPHKT</sequence>
<dbReference type="AlphaFoldDB" id="A0A6A6Z2E2"/>
<dbReference type="RefSeq" id="XP_033581807.1">
    <property type="nucleotide sequence ID" value="XM_033724989.1"/>
</dbReference>
<name>A0A6A6Z2E2_9PEZI</name>
<evidence type="ECO:0000256" key="3">
    <source>
        <dbReference type="ARBA" id="ARBA00022989"/>
    </source>
</evidence>
<keyword evidence="4 5" id="KW-0472">Membrane</keyword>
<keyword evidence="7" id="KW-1185">Reference proteome</keyword>
<reference evidence="6 8" key="1">
    <citation type="journal article" date="2020" name="Stud. Mycol.">
        <title>101 Dothideomycetes genomes: a test case for predicting lifestyles and emergence of pathogens.</title>
        <authorList>
            <person name="Haridas S."/>
            <person name="Albert R."/>
            <person name="Binder M."/>
            <person name="Bloem J."/>
            <person name="Labutti K."/>
            <person name="Salamov A."/>
            <person name="Andreopoulos B."/>
            <person name="Baker S."/>
            <person name="Barry K."/>
            <person name="Bills G."/>
            <person name="Bluhm B."/>
            <person name="Cannon C."/>
            <person name="Castanera R."/>
            <person name="Culley D."/>
            <person name="Daum C."/>
            <person name="Ezra D."/>
            <person name="Gonzalez J."/>
            <person name="Henrissat B."/>
            <person name="Kuo A."/>
            <person name="Liang C."/>
            <person name="Lipzen A."/>
            <person name="Lutzoni F."/>
            <person name="Magnuson J."/>
            <person name="Mondo S."/>
            <person name="Nolan M."/>
            <person name="Ohm R."/>
            <person name="Pangilinan J."/>
            <person name="Park H.-J."/>
            <person name="Ramirez L."/>
            <person name="Alfaro M."/>
            <person name="Sun H."/>
            <person name="Tritt A."/>
            <person name="Yoshinaga Y."/>
            <person name="Zwiers L.-H."/>
            <person name="Turgeon B."/>
            <person name="Goodwin S."/>
            <person name="Spatafora J."/>
            <person name="Crous P."/>
            <person name="Grigoriev I."/>
        </authorList>
    </citation>
    <scope>NUCLEOTIDE SEQUENCE</scope>
    <source>
        <strain evidence="6 8">CBS 304.34</strain>
    </source>
</reference>
<comment type="subcellular location">
    <subcellularLocation>
        <location evidence="1">Membrane</location>
        <topology evidence="1">Multi-pass membrane protein</topology>
    </subcellularLocation>
</comment>
<evidence type="ECO:0000313" key="7">
    <source>
        <dbReference type="Proteomes" id="UP000504636"/>
    </source>
</evidence>
<evidence type="ECO:0000256" key="1">
    <source>
        <dbReference type="ARBA" id="ARBA00004141"/>
    </source>
</evidence>
<keyword evidence="3 5" id="KW-1133">Transmembrane helix</keyword>
<dbReference type="Gene3D" id="1.20.58.340">
    <property type="entry name" value="Magnesium transport protein CorA, transmembrane region"/>
    <property type="match status" value="1"/>
</dbReference>
<keyword evidence="2 5" id="KW-0812">Transmembrane</keyword>
<evidence type="ECO:0000256" key="5">
    <source>
        <dbReference type="SAM" id="Phobius"/>
    </source>
</evidence>
<evidence type="ECO:0000313" key="8">
    <source>
        <dbReference type="RefSeq" id="XP_033581807.1"/>
    </source>
</evidence>
<dbReference type="EMBL" id="MU003694">
    <property type="protein sequence ID" value="KAF2814843.1"/>
    <property type="molecule type" value="Genomic_DNA"/>
</dbReference>
<dbReference type="Proteomes" id="UP000504636">
    <property type="component" value="Unplaced"/>
</dbReference>
<reference evidence="8" key="3">
    <citation type="submission" date="2025-04" db="UniProtKB">
        <authorList>
            <consortium name="RefSeq"/>
        </authorList>
    </citation>
    <scope>IDENTIFICATION</scope>
    <source>
        <strain evidence="8">CBS 304.34</strain>
    </source>
</reference>
<dbReference type="SUPFAM" id="SSF144083">
    <property type="entry name" value="Magnesium transport protein CorA, transmembrane region"/>
    <property type="match status" value="1"/>
</dbReference>
<feature type="transmembrane region" description="Helical" evidence="5">
    <location>
        <begin position="61"/>
        <end position="87"/>
    </location>
</feature>
<dbReference type="GO" id="GO:0016020">
    <property type="term" value="C:membrane"/>
    <property type="evidence" value="ECO:0007669"/>
    <property type="project" value="UniProtKB-SubCell"/>
</dbReference>
<evidence type="ECO:0000256" key="4">
    <source>
        <dbReference type="ARBA" id="ARBA00023136"/>
    </source>
</evidence>
<evidence type="ECO:0000256" key="2">
    <source>
        <dbReference type="ARBA" id="ARBA00022692"/>
    </source>
</evidence>
<dbReference type="InterPro" id="IPR045863">
    <property type="entry name" value="CorA_TM1_TM2"/>
</dbReference>
<gene>
    <name evidence="6 8" type="ORF">BDZ99DRAFT_515613</name>
</gene>
<evidence type="ECO:0000313" key="6">
    <source>
        <dbReference type="EMBL" id="KAF2814843.1"/>
    </source>
</evidence>
<dbReference type="OrthoDB" id="426293at2759"/>
<organism evidence="6">
    <name type="scientific">Mytilinidion resinicola</name>
    <dbReference type="NCBI Taxonomy" id="574789"/>
    <lineage>
        <taxon>Eukaryota</taxon>
        <taxon>Fungi</taxon>
        <taxon>Dikarya</taxon>
        <taxon>Ascomycota</taxon>
        <taxon>Pezizomycotina</taxon>
        <taxon>Dothideomycetes</taxon>
        <taxon>Pleosporomycetidae</taxon>
        <taxon>Mytilinidiales</taxon>
        <taxon>Mytilinidiaceae</taxon>
        <taxon>Mytilinidion</taxon>
    </lineage>
</organism>
<dbReference type="GeneID" id="54465882"/>
<accession>A0A6A6Z2E2</accession>
<reference evidence="8" key="2">
    <citation type="submission" date="2020-04" db="EMBL/GenBank/DDBJ databases">
        <authorList>
            <consortium name="NCBI Genome Project"/>
        </authorList>
    </citation>
    <scope>NUCLEOTIDE SEQUENCE</scope>
    <source>
        <strain evidence="8">CBS 304.34</strain>
    </source>
</reference>
<proteinExistence type="predicted"/>
<protein>
    <submittedName>
        <fullName evidence="6 8">Uncharacterized protein</fullName>
    </submittedName>
</protein>